<keyword evidence="21" id="KW-1185">Reference proteome</keyword>
<evidence type="ECO:0000256" key="10">
    <source>
        <dbReference type="ARBA" id="ARBA00032057"/>
    </source>
</evidence>
<dbReference type="Gene3D" id="2.60.40.10">
    <property type="entry name" value="Immunoglobulins"/>
    <property type="match status" value="1"/>
</dbReference>
<dbReference type="CDD" id="cd02853">
    <property type="entry name" value="E_set_MTHase_like_N"/>
    <property type="match status" value="1"/>
</dbReference>
<evidence type="ECO:0000256" key="9">
    <source>
        <dbReference type="ARBA" id="ARBA00023295"/>
    </source>
</evidence>
<dbReference type="EC" id="3.2.1.141" evidence="4 13"/>
<dbReference type="GO" id="GO:0005992">
    <property type="term" value="P:trehalose biosynthetic process"/>
    <property type="evidence" value="ECO:0007669"/>
    <property type="project" value="UniProtKB-UniRule"/>
</dbReference>
<evidence type="ECO:0000256" key="11">
    <source>
        <dbReference type="ARBA" id="ARBA00033284"/>
    </source>
</evidence>
<evidence type="ECO:0000256" key="5">
    <source>
        <dbReference type="ARBA" id="ARBA00015938"/>
    </source>
</evidence>
<comment type="catalytic activity">
    <reaction evidence="12 14">
        <text>hydrolysis of (1-&gt;4)-alpha-D-glucosidic linkage in 4-alpha-D-[(1-&gt;4)-alpha-D-glucanosyl]n trehalose to yield trehalose and (1-&gt;4)-alpha-D-glucan.</text>
        <dbReference type="EC" id="3.2.1.141"/>
    </reaction>
</comment>
<dbReference type="PIRSF" id="PIRSF006337">
    <property type="entry name" value="Trehalose_TreZ"/>
    <property type="match status" value="1"/>
</dbReference>
<dbReference type="GO" id="GO:0033942">
    <property type="term" value="F:4-alpha-D-(1-&gt;4)-alpha-D-glucanotrehalose trehalohydrolase activity"/>
    <property type="evidence" value="ECO:0007669"/>
    <property type="project" value="UniProtKB-EC"/>
</dbReference>
<dbReference type="Pfam" id="PF00128">
    <property type="entry name" value="Alpha-amylase"/>
    <property type="match status" value="1"/>
</dbReference>
<evidence type="ECO:0000256" key="18">
    <source>
        <dbReference type="SAM" id="MobiDB-lite"/>
    </source>
</evidence>
<comment type="similarity">
    <text evidence="3 14">Belongs to the glycosyl hydrolase 13 family.</text>
</comment>
<dbReference type="Gene3D" id="3.20.20.80">
    <property type="entry name" value="Glycosidases"/>
    <property type="match status" value="1"/>
</dbReference>
<feature type="active site" description="Nucleophile" evidence="15">
    <location>
        <position position="256"/>
    </location>
</feature>
<dbReference type="SMART" id="SM00642">
    <property type="entry name" value="Aamy"/>
    <property type="match status" value="1"/>
</dbReference>
<dbReference type="InterPro" id="IPR012768">
    <property type="entry name" value="Trehalose_TreZ"/>
</dbReference>
<dbReference type="AlphaFoldDB" id="A0A4R6ADR4"/>
<dbReference type="InterPro" id="IPR014756">
    <property type="entry name" value="Ig_E-set"/>
</dbReference>
<evidence type="ECO:0000256" key="14">
    <source>
        <dbReference type="PIRNR" id="PIRNR006337"/>
    </source>
</evidence>
<dbReference type="InterPro" id="IPR017853">
    <property type="entry name" value="GH"/>
</dbReference>
<evidence type="ECO:0000256" key="12">
    <source>
        <dbReference type="ARBA" id="ARBA00034013"/>
    </source>
</evidence>
<reference evidence="20 21" key="1">
    <citation type="submission" date="2019-03" db="EMBL/GenBank/DDBJ databases">
        <title>Primorskyibacter sp. SS33 isolated from sediments.</title>
        <authorList>
            <person name="Xunke S."/>
        </authorList>
    </citation>
    <scope>NUCLEOTIDE SEQUENCE [LARGE SCALE GENOMIC DNA]</scope>
    <source>
        <strain evidence="20 21">SS33</strain>
    </source>
</reference>
<evidence type="ECO:0000256" key="8">
    <source>
        <dbReference type="ARBA" id="ARBA00023277"/>
    </source>
</evidence>
<dbReference type="InterPro" id="IPR004193">
    <property type="entry name" value="Glyco_hydro_13_N"/>
</dbReference>
<feature type="region of interest" description="Disordered" evidence="18">
    <location>
        <begin position="350"/>
        <end position="380"/>
    </location>
</feature>
<evidence type="ECO:0000256" key="2">
    <source>
        <dbReference type="ARBA" id="ARBA00005199"/>
    </source>
</evidence>
<feature type="site" description="Transition state stabilizer" evidence="17">
    <location>
        <position position="384"/>
    </location>
</feature>
<gene>
    <name evidence="20" type="primary">treZ</name>
    <name evidence="20" type="ORF">E2L08_06680</name>
</gene>
<evidence type="ECO:0000256" key="13">
    <source>
        <dbReference type="NCBIfam" id="TIGR02402"/>
    </source>
</evidence>
<dbReference type="InterPro" id="IPR006047">
    <property type="entry name" value="GH13_cat_dom"/>
</dbReference>
<feature type="domain" description="Glycosyl hydrolase family 13 catalytic" evidence="19">
    <location>
        <begin position="112"/>
        <end position="465"/>
    </location>
</feature>
<comment type="pathway">
    <text evidence="2 14">Glycan biosynthesis; trehalose biosynthesis.</text>
</comment>
<dbReference type="PANTHER" id="PTHR43651">
    <property type="entry name" value="1,4-ALPHA-GLUCAN-BRANCHING ENZYME"/>
    <property type="match status" value="1"/>
</dbReference>
<evidence type="ECO:0000259" key="19">
    <source>
        <dbReference type="SMART" id="SM00642"/>
    </source>
</evidence>
<evidence type="ECO:0000313" key="20">
    <source>
        <dbReference type="EMBL" id="TDL81347.1"/>
    </source>
</evidence>
<evidence type="ECO:0000256" key="6">
    <source>
        <dbReference type="ARBA" id="ARBA00022490"/>
    </source>
</evidence>
<dbReference type="SUPFAM" id="SSF81296">
    <property type="entry name" value="E set domains"/>
    <property type="match status" value="1"/>
</dbReference>
<evidence type="ECO:0000256" key="15">
    <source>
        <dbReference type="PIRSR" id="PIRSR006337-1"/>
    </source>
</evidence>
<dbReference type="OrthoDB" id="9800174at2"/>
<keyword evidence="9 14" id="KW-0326">Glycosidase</keyword>
<dbReference type="Pfam" id="PF02922">
    <property type="entry name" value="CBM_48"/>
    <property type="match status" value="1"/>
</dbReference>
<evidence type="ECO:0000256" key="1">
    <source>
        <dbReference type="ARBA" id="ARBA00004496"/>
    </source>
</evidence>
<dbReference type="InterPro" id="IPR013783">
    <property type="entry name" value="Ig-like_fold"/>
</dbReference>
<evidence type="ECO:0000256" key="3">
    <source>
        <dbReference type="ARBA" id="ARBA00008061"/>
    </source>
</evidence>
<dbReference type="Gene3D" id="1.10.10.760">
    <property type="entry name" value="E-set domains of sugar-utilizing enzymes"/>
    <property type="match status" value="1"/>
</dbReference>
<organism evidence="20 21">
    <name type="scientific">Palleronia sediminis</name>
    <dbReference type="NCBI Taxonomy" id="2547833"/>
    <lineage>
        <taxon>Bacteria</taxon>
        <taxon>Pseudomonadati</taxon>
        <taxon>Pseudomonadota</taxon>
        <taxon>Alphaproteobacteria</taxon>
        <taxon>Rhodobacterales</taxon>
        <taxon>Roseobacteraceae</taxon>
        <taxon>Palleronia</taxon>
    </lineage>
</organism>
<feature type="binding site" evidence="16">
    <location>
        <begin position="313"/>
        <end position="317"/>
    </location>
    <ligand>
        <name>substrate</name>
    </ligand>
</feature>
<dbReference type="UniPathway" id="UPA00299"/>
<comment type="subcellular location">
    <subcellularLocation>
        <location evidence="1 15">Cytoplasm</location>
    </subcellularLocation>
</comment>
<proteinExistence type="inferred from homology"/>
<evidence type="ECO:0000256" key="4">
    <source>
        <dbReference type="ARBA" id="ARBA00012268"/>
    </source>
</evidence>
<dbReference type="EMBL" id="SNAA01000005">
    <property type="protein sequence ID" value="TDL81347.1"/>
    <property type="molecule type" value="Genomic_DNA"/>
</dbReference>
<keyword evidence="8" id="KW-0119">Carbohydrate metabolism</keyword>
<comment type="caution">
    <text evidence="20">The sequence shown here is derived from an EMBL/GenBank/DDBJ whole genome shotgun (WGS) entry which is preliminary data.</text>
</comment>
<keyword evidence="6" id="KW-0963">Cytoplasm</keyword>
<protein>
    <recommendedName>
        <fullName evidence="5 13">Malto-oligosyltrehalose trehalohydrolase</fullName>
        <shortName evidence="14">MTHase</shortName>
        <ecNumber evidence="4 13">3.2.1.141</ecNumber>
    </recommendedName>
    <alternativeName>
        <fullName evidence="11 14">4-alpha-D-((1-&gt;4)-alpha-D-glucano)trehalose trehalohydrolase</fullName>
    </alternativeName>
    <alternativeName>
        <fullName evidence="10 14">Maltooligosyl trehalose trehalohydrolase</fullName>
    </alternativeName>
</protein>
<dbReference type="InterPro" id="IPR044901">
    <property type="entry name" value="Trehalose_TreZ_E-set_sf"/>
</dbReference>
<sequence>MEHGKRAWGATRRPDGAWDIATWAPSAEGVALVLDEARHSMERDAEGWHHIRVEAAPGARYGFEIGGRVFPDPASRRQDGGVAARSVLVDPGALIHHATWTGRDWAEAVILELHVGTFTAQGTLRAAAERLHGLADLGITAIGLMPLAQFEGERGWGYDGVLPYAIHPAYGTPDDMAAFVRIAHEAGLMVLIDAVYNHFGPEGDVLGQVCPEFFDAERHTPWGAAIDFDRPEVQDFFIGNAEMWLRDYRADGLRLDAVHQIGRAEDTWFLTRMAERLAPLEEKGRRIHLVTEDERNLASYVSGDHPIRAQWNDDWHHAIHCLLTGESASYYRPFSVDPFGDLVTAMRDGQVDQGQPRPHQDTPRGEPSGHLPPDHFVNANQTHDQVGNRAMGERLVALTDPATAQVVHAMLLCAPFIPMLFMGEEVGARAPFQFFTDFHGDLADAVRQGRRSEFPEFADARDEIPDPNARQTFADSRPYARAAEDAEDWRALTRHCLGLRHEHVIPLLSSGWHGTEVDRLSDRSLRARWRFADGTLEIAFTMEGEPPSGSDDMREIYYHKAETGAGLRVGIGDPQ</sequence>
<dbReference type="RefSeq" id="WP_133396291.1">
    <property type="nucleotide sequence ID" value="NZ_SNAA01000005.1"/>
</dbReference>
<accession>A0A4R6ADR4</accession>
<dbReference type="PANTHER" id="PTHR43651:SF11">
    <property type="entry name" value="MALTO-OLIGOSYLTREHALOSE TREHALOHYDROLASE"/>
    <property type="match status" value="1"/>
</dbReference>
<name>A0A4R6ADR4_9RHOB</name>
<evidence type="ECO:0000256" key="7">
    <source>
        <dbReference type="ARBA" id="ARBA00022801"/>
    </source>
</evidence>
<feature type="active site" description="Proton donor" evidence="15">
    <location>
        <position position="292"/>
    </location>
</feature>
<keyword evidence="7 14" id="KW-0378">Hydrolase</keyword>
<dbReference type="GO" id="GO:0005737">
    <property type="term" value="C:cytoplasm"/>
    <property type="evidence" value="ECO:0007669"/>
    <property type="project" value="UniProtKB-SubCell"/>
</dbReference>
<dbReference type="Proteomes" id="UP000295701">
    <property type="component" value="Unassembled WGS sequence"/>
</dbReference>
<feature type="binding site" evidence="16">
    <location>
        <begin position="383"/>
        <end position="388"/>
    </location>
    <ligand>
        <name>substrate</name>
    </ligand>
</feature>
<evidence type="ECO:0000256" key="16">
    <source>
        <dbReference type="PIRSR" id="PIRSR006337-2"/>
    </source>
</evidence>
<evidence type="ECO:0000313" key="21">
    <source>
        <dbReference type="Proteomes" id="UP000295701"/>
    </source>
</evidence>
<dbReference type="CDD" id="cd11325">
    <property type="entry name" value="AmyAc_GTHase"/>
    <property type="match status" value="1"/>
</dbReference>
<feature type="binding site" evidence="16">
    <location>
        <begin position="254"/>
        <end position="259"/>
    </location>
    <ligand>
        <name>substrate</name>
    </ligand>
</feature>
<dbReference type="SUPFAM" id="SSF51445">
    <property type="entry name" value="(Trans)glycosidases"/>
    <property type="match status" value="1"/>
</dbReference>
<evidence type="ECO:0000256" key="17">
    <source>
        <dbReference type="PIRSR" id="PIRSR006337-3"/>
    </source>
</evidence>
<dbReference type="NCBIfam" id="TIGR02402">
    <property type="entry name" value="trehalose_TreZ"/>
    <property type="match status" value="1"/>
</dbReference>